<keyword evidence="1" id="KW-0472">Membrane</keyword>
<dbReference type="AlphaFoldDB" id="A0A0C2XA83"/>
<accession>A0A0C2XA83</accession>
<feature type="transmembrane region" description="Helical" evidence="1">
    <location>
        <begin position="32"/>
        <end position="54"/>
    </location>
</feature>
<feature type="signal peptide" evidence="2">
    <location>
        <begin position="1"/>
        <end position="20"/>
    </location>
</feature>
<dbReference type="HOGENOM" id="CLU_174958_0_0_1"/>
<keyword evidence="2" id="KW-0732">Signal</keyword>
<feature type="chain" id="PRO_5002174098" evidence="2">
    <location>
        <begin position="21"/>
        <end position="70"/>
    </location>
</feature>
<keyword evidence="1" id="KW-0812">Transmembrane</keyword>
<feature type="non-terminal residue" evidence="3">
    <location>
        <position position="1"/>
    </location>
</feature>
<sequence length="70" mass="7884">PKIMLYRLLVISTTISLGSAKAVAVFYGKSYVSITIEWIAGVVVSILLYILGLYENNPFNMMPYLFEANY</sequence>
<evidence type="ECO:0000313" key="4">
    <source>
        <dbReference type="Proteomes" id="UP000053424"/>
    </source>
</evidence>
<dbReference type="OrthoDB" id="3268450at2759"/>
<dbReference type="Proteomes" id="UP000053424">
    <property type="component" value="Unassembled WGS sequence"/>
</dbReference>
<dbReference type="EMBL" id="KN831843">
    <property type="protein sequence ID" value="KIM34928.1"/>
    <property type="molecule type" value="Genomic_DNA"/>
</dbReference>
<organism evidence="3 4">
    <name type="scientific">Hebeloma cylindrosporum</name>
    <dbReference type="NCBI Taxonomy" id="76867"/>
    <lineage>
        <taxon>Eukaryota</taxon>
        <taxon>Fungi</taxon>
        <taxon>Dikarya</taxon>
        <taxon>Basidiomycota</taxon>
        <taxon>Agaricomycotina</taxon>
        <taxon>Agaricomycetes</taxon>
        <taxon>Agaricomycetidae</taxon>
        <taxon>Agaricales</taxon>
        <taxon>Agaricineae</taxon>
        <taxon>Hymenogastraceae</taxon>
        <taxon>Hebeloma</taxon>
    </lineage>
</organism>
<protein>
    <submittedName>
        <fullName evidence="3">Uncharacterized protein</fullName>
    </submittedName>
</protein>
<feature type="non-terminal residue" evidence="3">
    <location>
        <position position="70"/>
    </location>
</feature>
<evidence type="ECO:0000313" key="3">
    <source>
        <dbReference type="EMBL" id="KIM34928.1"/>
    </source>
</evidence>
<keyword evidence="1" id="KW-1133">Transmembrane helix</keyword>
<reference evidence="3 4" key="1">
    <citation type="submission" date="2014-04" db="EMBL/GenBank/DDBJ databases">
        <authorList>
            <consortium name="DOE Joint Genome Institute"/>
            <person name="Kuo A."/>
            <person name="Gay G."/>
            <person name="Dore J."/>
            <person name="Kohler A."/>
            <person name="Nagy L.G."/>
            <person name="Floudas D."/>
            <person name="Copeland A."/>
            <person name="Barry K.W."/>
            <person name="Cichocki N."/>
            <person name="Veneault-Fourrey C."/>
            <person name="LaButti K."/>
            <person name="Lindquist E.A."/>
            <person name="Lipzen A."/>
            <person name="Lundell T."/>
            <person name="Morin E."/>
            <person name="Murat C."/>
            <person name="Sun H."/>
            <person name="Tunlid A."/>
            <person name="Henrissat B."/>
            <person name="Grigoriev I.V."/>
            <person name="Hibbett D.S."/>
            <person name="Martin F."/>
            <person name="Nordberg H.P."/>
            <person name="Cantor M.N."/>
            <person name="Hua S.X."/>
        </authorList>
    </citation>
    <scope>NUCLEOTIDE SEQUENCE [LARGE SCALE GENOMIC DNA]</scope>
    <source>
        <strain evidence="4">h7</strain>
    </source>
</reference>
<name>A0A0C2XA83_HEBCY</name>
<reference evidence="4" key="2">
    <citation type="submission" date="2015-01" db="EMBL/GenBank/DDBJ databases">
        <title>Evolutionary Origins and Diversification of the Mycorrhizal Mutualists.</title>
        <authorList>
            <consortium name="DOE Joint Genome Institute"/>
            <consortium name="Mycorrhizal Genomics Consortium"/>
            <person name="Kohler A."/>
            <person name="Kuo A."/>
            <person name="Nagy L.G."/>
            <person name="Floudas D."/>
            <person name="Copeland A."/>
            <person name="Barry K.W."/>
            <person name="Cichocki N."/>
            <person name="Veneault-Fourrey C."/>
            <person name="LaButti K."/>
            <person name="Lindquist E.A."/>
            <person name="Lipzen A."/>
            <person name="Lundell T."/>
            <person name="Morin E."/>
            <person name="Murat C."/>
            <person name="Riley R."/>
            <person name="Ohm R."/>
            <person name="Sun H."/>
            <person name="Tunlid A."/>
            <person name="Henrissat B."/>
            <person name="Grigoriev I.V."/>
            <person name="Hibbett D.S."/>
            <person name="Martin F."/>
        </authorList>
    </citation>
    <scope>NUCLEOTIDE SEQUENCE [LARGE SCALE GENOMIC DNA]</scope>
    <source>
        <strain evidence="4">h7</strain>
    </source>
</reference>
<proteinExistence type="predicted"/>
<keyword evidence="4" id="KW-1185">Reference proteome</keyword>
<evidence type="ECO:0000256" key="2">
    <source>
        <dbReference type="SAM" id="SignalP"/>
    </source>
</evidence>
<evidence type="ECO:0000256" key="1">
    <source>
        <dbReference type="SAM" id="Phobius"/>
    </source>
</evidence>
<gene>
    <name evidence="3" type="ORF">M413DRAFT_37682</name>
</gene>